<sequence length="188" mass="21193">IDAEFFRITNKMLLTTFRAAVDKYTPKLLRLYRARKAAFGKAMDDVMAKLDDETSDILRHRKEAALRGLPLFLREEPKDLFRECLETDADGVALQGMAVGILYVCEDCGLGTSPQLQNIAIILEETVVLQDIPDTPTALAYLFGLLYALNISYPKALRYTFDTLQNVFLEIGPKCTQRVQSLKNKLAL</sequence>
<dbReference type="PANTHER" id="PTHR31025">
    <property type="entry name" value="SI:CH211-196P9.1-RELATED"/>
    <property type="match status" value="1"/>
</dbReference>
<dbReference type="Proteomes" id="UP000677803">
    <property type="component" value="Unassembled WGS sequence"/>
</dbReference>
<proteinExistence type="predicted"/>
<reference evidence="1" key="1">
    <citation type="submission" date="2021-05" db="EMBL/GenBank/DDBJ databases">
        <authorList>
            <person name="Tigano A."/>
        </authorList>
    </citation>
    <scope>NUCLEOTIDE SEQUENCE</scope>
</reference>
<protein>
    <submittedName>
        <fullName evidence="1">(Atlantic silverside) hypothetical protein</fullName>
    </submittedName>
</protein>
<evidence type="ECO:0000313" key="2">
    <source>
        <dbReference type="Proteomes" id="UP000677803"/>
    </source>
</evidence>
<accession>A0A8S4BJ56</accession>
<keyword evidence="2" id="KW-1185">Reference proteome</keyword>
<name>A0A8S4BJ56_9TELE</name>
<comment type="caution">
    <text evidence="1">The sequence shown here is derived from an EMBL/GenBank/DDBJ whole genome shotgun (WGS) entry which is preliminary data.</text>
</comment>
<evidence type="ECO:0000313" key="1">
    <source>
        <dbReference type="EMBL" id="CAG5996949.1"/>
    </source>
</evidence>
<dbReference type="OrthoDB" id="6512834at2759"/>
<organism evidence="1 2">
    <name type="scientific">Menidia menidia</name>
    <name type="common">Atlantic silverside</name>
    <dbReference type="NCBI Taxonomy" id="238744"/>
    <lineage>
        <taxon>Eukaryota</taxon>
        <taxon>Metazoa</taxon>
        <taxon>Chordata</taxon>
        <taxon>Craniata</taxon>
        <taxon>Vertebrata</taxon>
        <taxon>Euteleostomi</taxon>
        <taxon>Actinopterygii</taxon>
        <taxon>Neopterygii</taxon>
        <taxon>Teleostei</taxon>
        <taxon>Neoteleostei</taxon>
        <taxon>Acanthomorphata</taxon>
        <taxon>Ovalentaria</taxon>
        <taxon>Atherinomorphae</taxon>
        <taxon>Atheriniformes</taxon>
        <taxon>Atherinopsidae</taxon>
        <taxon>Menidiinae</taxon>
        <taxon>Menidia</taxon>
    </lineage>
</organism>
<dbReference type="EMBL" id="CAJRST010037222">
    <property type="protein sequence ID" value="CAG5996949.1"/>
    <property type="molecule type" value="Genomic_DNA"/>
</dbReference>
<feature type="non-terminal residue" evidence="1">
    <location>
        <position position="1"/>
    </location>
</feature>
<gene>
    <name evidence="1" type="ORF">MMEN_LOCUS18006</name>
</gene>
<dbReference type="AlphaFoldDB" id="A0A8S4BJ56"/>
<dbReference type="PANTHER" id="PTHR31025:SF27">
    <property type="entry name" value="SI:CH211-193K19.2-RELATED"/>
    <property type="match status" value="1"/>
</dbReference>